<evidence type="ECO:0000256" key="4">
    <source>
        <dbReference type="ARBA" id="ARBA00022840"/>
    </source>
</evidence>
<dbReference type="Gene3D" id="3.30.200.20">
    <property type="entry name" value="Phosphorylase Kinase, domain 1"/>
    <property type="match status" value="1"/>
</dbReference>
<dbReference type="Proteomes" id="UP000182798">
    <property type="component" value="Unassembled WGS sequence"/>
</dbReference>
<dbReference type="InterPro" id="IPR011009">
    <property type="entry name" value="Kinase-like_dom_sf"/>
</dbReference>
<dbReference type="PROSITE" id="PS50011">
    <property type="entry name" value="PROTEIN_KINASE_DOM"/>
    <property type="match status" value="1"/>
</dbReference>
<keyword evidence="3 8" id="KW-0418">Kinase</keyword>
<dbReference type="EMBL" id="CP024634">
    <property type="protein sequence ID" value="AYQ57286.1"/>
    <property type="molecule type" value="Genomic_DNA"/>
</dbReference>
<accession>A0A1J5TUX7</accession>
<dbReference type="InterPro" id="IPR017441">
    <property type="entry name" value="Protein_kinase_ATP_BS"/>
</dbReference>
<evidence type="ECO:0000256" key="1">
    <source>
        <dbReference type="ARBA" id="ARBA00022679"/>
    </source>
</evidence>
<dbReference type="AlphaFoldDB" id="A0A1J5TUX7"/>
<evidence type="ECO:0000313" key="9">
    <source>
        <dbReference type="Proteomes" id="UP000182798"/>
    </source>
</evidence>
<evidence type="ECO:0000256" key="2">
    <source>
        <dbReference type="ARBA" id="ARBA00022741"/>
    </source>
</evidence>
<dbReference type="Gene3D" id="1.10.510.10">
    <property type="entry name" value="Transferase(Phosphotransferase) domain 1"/>
    <property type="match status" value="1"/>
</dbReference>
<dbReference type="OrthoDB" id="9801841at2"/>
<name>A0A1J5TUX7_9GAMM</name>
<protein>
    <submittedName>
        <fullName evidence="8">Serine/threonine protein kinase</fullName>
    </submittedName>
</protein>
<dbReference type="Pfam" id="PF00069">
    <property type="entry name" value="Pkinase"/>
    <property type="match status" value="1"/>
</dbReference>
<evidence type="ECO:0000313" key="10">
    <source>
        <dbReference type="Proteomes" id="UP000278334"/>
    </source>
</evidence>
<gene>
    <name evidence="8" type="ORF">BGC33_11175</name>
    <name evidence="7" type="ORF">MS2017_1602</name>
</gene>
<keyword evidence="2 5" id="KW-0547">Nucleotide-binding</keyword>
<evidence type="ECO:0000313" key="7">
    <source>
        <dbReference type="EMBL" id="AYQ57286.1"/>
    </source>
</evidence>
<dbReference type="PANTHER" id="PTHR43289:SF6">
    <property type="entry name" value="SERINE_THREONINE-PROTEIN KINASE NEKL-3"/>
    <property type="match status" value="1"/>
</dbReference>
<reference evidence="7 10" key="3">
    <citation type="submission" date="2017-11" db="EMBL/GenBank/DDBJ databases">
        <title>Genome sequence of the bacterial symbiont EPR9N from a vent mussel Bathymodiolus thermophilus.</title>
        <authorList>
            <person name="Won Y.-J."/>
        </authorList>
    </citation>
    <scope>NUCLEOTIDE SEQUENCE [LARGE SCALE GENOMIC DNA]</scope>
    <source>
        <strain evidence="7 10">EPR9N</strain>
    </source>
</reference>
<sequence length="357" mass="39757">MALNITLNPGDSLYKYQLIRKIGGGNFGEVWLADDVTISKEVAVKILDESMVPVAENLKEAQIGHLLEHQNVVHVHYADVVGILGVNVVIIAMDFHPHGSTVGMLNPSNFLSIIQSIKIMIDILRGLEYLHEKGLYHNDIKPSNILVGPRGEGILTDYGISCLAPNLQPAQAPNAYILHRAPETGVHNNISVQTDIYQVGLTLFRLVNGIGLIQELLLAHGQDKFEQLKAQEKIPKASNYQLFVPPSLKRIISKAIKADPNSRYQSSLEMRRALEQIAIYGYWSTDSTGSYLGYYDKQVFRFETIKTRTGLKFQAYKKRLETGKEVKIGKMSSSCANEQEVKKLKKKLMLAVVSGSL</sequence>
<dbReference type="RefSeq" id="WP_071564489.1">
    <property type="nucleotide sequence ID" value="NZ_CP024634.1"/>
</dbReference>
<proteinExistence type="predicted"/>
<dbReference type="CDD" id="cd14014">
    <property type="entry name" value="STKc_PknB_like"/>
    <property type="match status" value="1"/>
</dbReference>
<dbReference type="PROSITE" id="PS00107">
    <property type="entry name" value="PROTEIN_KINASE_ATP"/>
    <property type="match status" value="1"/>
</dbReference>
<evidence type="ECO:0000259" key="6">
    <source>
        <dbReference type="PROSITE" id="PS50011"/>
    </source>
</evidence>
<keyword evidence="1" id="KW-0808">Transferase</keyword>
<dbReference type="GO" id="GO:0004674">
    <property type="term" value="F:protein serine/threonine kinase activity"/>
    <property type="evidence" value="ECO:0007669"/>
    <property type="project" value="UniProtKB-KW"/>
</dbReference>
<dbReference type="EMBL" id="MIQH01000597">
    <property type="protein sequence ID" value="OIR24627.1"/>
    <property type="molecule type" value="Genomic_DNA"/>
</dbReference>
<reference evidence="9" key="1">
    <citation type="submission" date="2016-09" db="EMBL/GenBank/DDBJ databases">
        <title>Genome Sequence of Bathymodiolus thermophilus sulfur-oxidizing gill endosymbiont.</title>
        <authorList>
            <person name="Ponnudurai R."/>
            <person name="Kleiner M."/>
            <person name="Sayavedra L."/>
            <person name="Thuermer A."/>
            <person name="Felbeck H."/>
            <person name="Schlueter R."/>
            <person name="Schweder T."/>
            <person name="Markert S."/>
        </authorList>
    </citation>
    <scope>NUCLEOTIDE SEQUENCE [LARGE SCALE GENOMIC DNA]</scope>
    <source>
        <strain evidence="9">BAT/CrabSpa'14</strain>
    </source>
</reference>
<keyword evidence="4 5" id="KW-0067">ATP-binding</keyword>
<dbReference type="Proteomes" id="UP000278334">
    <property type="component" value="Chromosome"/>
</dbReference>
<evidence type="ECO:0000256" key="5">
    <source>
        <dbReference type="PROSITE-ProRule" id="PRU10141"/>
    </source>
</evidence>
<dbReference type="PROSITE" id="PS00108">
    <property type="entry name" value="PROTEIN_KINASE_ST"/>
    <property type="match status" value="1"/>
</dbReference>
<dbReference type="InterPro" id="IPR008271">
    <property type="entry name" value="Ser/Thr_kinase_AS"/>
</dbReference>
<dbReference type="SUPFAM" id="SSF56112">
    <property type="entry name" value="Protein kinase-like (PK-like)"/>
    <property type="match status" value="1"/>
</dbReference>
<dbReference type="GO" id="GO:0005524">
    <property type="term" value="F:ATP binding"/>
    <property type="evidence" value="ECO:0007669"/>
    <property type="project" value="UniProtKB-UniRule"/>
</dbReference>
<evidence type="ECO:0000313" key="8">
    <source>
        <dbReference type="EMBL" id="OIR24627.1"/>
    </source>
</evidence>
<keyword evidence="8" id="KW-0723">Serine/threonine-protein kinase</keyword>
<dbReference type="InterPro" id="IPR000719">
    <property type="entry name" value="Prot_kinase_dom"/>
</dbReference>
<dbReference type="KEGG" id="bthg:MS2017_1602"/>
<dbReference type="PANTHER" id="PTHR43289">
    <property type="entry name" value="MITOGEN-ACTIVATED PROTEIN KINASE KINASE KINASE 20-RELATED"/>
    <property type="match status" value="1"/>
</dbReference>
<organism evidence="8 9">
    <name type="scientific">Bathymodiolus thermophilus thioautotrophic gill symbiont</name>
    <dbReference type="NCBI Taxonomy" id="2360"/>
    <lineage>
        <taxon>Bacteria</taxon>
        <taxon>Pseudomonadati</taxon>
        <taxon>Pseudomonadota</taxon>
        <taxon>Gammaproteobacteria</taxon>
        <taxon>sulfur-oxidizing symbionts</taxon>
    </lineage>
</organism>
<feature type="binding site" evidence="5">
    <location>
        <position position="45"/>
    </location>
    <ligand>
        <name>ATP</name>
        <dbReference type="ChEBI" id="CHEBI:30616"/>
    </ligand>
</feature>
<feature type="domain" description="Protein kinase" evidence="6">
    <location>
        <begin position="16"/>
        <end position="279"/>
    </location>
</feature>
<dbReference type="SMART" id="SM00220">
    <property type="entry name" value="S_TKc"/>
    <property type="match status" value="1"/>
</dbReference>
<evidence type="ECO:0000256" key="3">
    <source>
        <dbReference type="ARBA" id="ARBA00022777"/>
    </source>
</evidence>
<reference evidence="8" key="2">
    <citation type="journal article" date="2017" name="Stand. Genomic Sci.">
        <title>Genome sequence of the sulfur-oxidizing Bathymodiolus thermophilus gill endosymbiont.</title>
        <authorList>
            <person name="Ponnudurai R."/>
            <person name="Sayavedra L."/>
            <person name="Kleiner M."/>
            <person name="Heiden S.E."/>
            <person name="Thurmer A."/>
            <person name="Felbeck H."/>
            <person name="Schluter R."/>
            <person name="Sievert S.M."/>
            <person name="Daniel R."/>
            <person name="Schweder T."/>
            <person name="Markert S."/>
        </authorList>
    </citation>
    <scope>NUCLEOTIDE SEQUENCE</scope>
    <source>
        <strain evidence="8">BAT/CrabSpa'14</strain>
    </source>
</reference>